<dbReference type="Pfam" id="PF00753">
    <property type="entry name" value="Lactamase_B"/>
    <property type="match status" value="1"/>
</dbReference>
<dbReference type="InterPro" id="IPR001279">
    <property type="entry name" value="Metallo-B-lactamas"/>
</dbReference>
<evidence type="ECO:0000313" key="4">
    <source>
        <dbReference type="EMBL" id="XBH00916.1"/>
    </source>
</evidence>
<proteinExistence type="predicted"/>
<dbReference type="SUPFAM" id="SSF56281">
    <property type="entry name" value="Metallo-hydrolase/oxidoreductase"/>
    <property type="match status" value="1"/>
</dbReference>
<dbReference type="SMART" id="SM00849">
    <property type="entry name" value="Lactamase_B"/>
    <property type="match status" value="1"/>
</dbReference>
<dbReference type="GO" id="GO:0006281">
    <property type="term" value="P:DNA repair"/>
    <property type="evidence" value="ECO:0007669"/>
    <property type="project" value="InterPro"/>
</dbReference>
<dbReference type="EMBL" id="CP155447">
    <property type="protein sequence ID" value="XBH00916.1"/>
    <property type="molecule type" value="Genomic_DNA"/>
</dbReference>
<dbReference type="Gene3D" id="3.60.15.10">
    <property type="entry name" value="Ribonuclease Z/Hydroxyacylglutathione hydrolase-like"/>
    <property type="match status" value="1"/>
</dbReference>
<reference evidence="4" key="1">
    <citation type="submission" date="2024-05" db="EMBL/GenBank/DDBJ databases">
        <title>Planctomycetes of the genus Singulisphaera possess chitinolytic capabilities.</title>
        <authorList>
            <person name="Ivanova A."/>
        </authorList>
    </citation>
    <scope>NUCLEOTIDE SEQUENCE</scope>
    <source>
        <strain evidence="4">Ch08T</strain>
    </source>
</reference>
<evidence type="ECO:0000256" key="1">
    <source>
        <dbReference type="SAM" id="MobiDB-lite"/>
    </source>
</evidence>
<dbReference type="SUPFAM" id="SSF81585">
    <property type="entry name" value="PsbU/PolX domain-like"/>
    <property type="match status" value="1"/>
</dbReference>
<dbReference type="SMART" id="SM00278">
    <property type="entry name" value="HhH1"/>
    <property type="match status" value="2"/>
</dbReference>
<feature type="region of interest" description="Disordered" evidence="1">
    <location>
        <begin position="287"/>
        <end position="311"/>
    </location>
</feature>
<dbReference type="AlphaFoldDB" id="A0AAU7C814"/>
<feature type="domain" description="Helix-hairpin-helix DNA-binding motif class 1" evidence="2">
    <location>
        <begin position="322"/>
        <end position="341"/>
    </location>
</feature>
<dbReference type="PANTHER" id="PTHR30619:SF1">
    <property type="entry name" value="RECOMBINATION PROTEIN 2"/>
    <property type="match status" value="1"/>
</dbReference>
<protein>
    <submittedName>
        <fullName evidence="4">Helix-hairpin-helix domain-containing protein</fullName>
    </submittedName>
</protein>
<dbReference type="InterPro" id="IPR036866">
    <property type="entry name" value="RibonucZ/Hydroxyglut_hydro"/>
</dbReference>
<dbReference type="CDD" id="cd07731">
    <property type="entry name" value="ComA-like_MBL-fold"/>
    <property type="match status" value="1"/>
</dbReference>
<evidence type="ECO:0000259" key="3">
    <source>
        <dbReference type="SMART" id="SM00849"/>
    </source>
</evidence>
<gene>
    <name evidence="4" type="ORF">V5E97_21425</name>
</gene>
<dbReference type="InterPro" id="IPR052159">
    <property type="entry name" value="Competence_DNA_uptake"/>
</dbReference>
<feature type="compositionally biased region" description="Basic and acidic residues" evidence="1">
    <location>
        <begin position="293"/>
        <end position="305"/>
    </location>
</feature>
<dbReference type="RefSeq" id="WP_406693598.1">
    <property type="nucleotide sequence ID" value="NZ_CP155447.1"/>
</dbReference>
<dbReference type="Pfam" id="PF12836">
    <property type="entry name" value="HHH_3"/>
    <property type="match status" value="1"/>
</dbReference>
<name>A0AAU7C814_9BACT</name>
<feature type="domain" description="Helix-hairpin-helix DNA-binding motif class 1" evidence="2">
    <location>
        <begin position="348"/>
        <end position="367"/>
    </location>
</feature>
<accession>A0AAU7C814</accession>
<feature type="domain" description="Metallo-beta-lactamase" evidence="3">
    <location>
        <begin position="42"/>
        <end position="236"/>
    </location>
</feature>
<sequence length="371" mass="41124">MRVLSSLVVTITLCIPIASCTPTPPPHALPGAVTVTILDVGQGDAILIRSPEGKTALIDAGQSASIVSKLEQQGVSSLDLVVVSHHHADHYGGMDDVIRAFRPRFFLASSSSHTSEPYLKLLQLVRDRNIQAISPLEVPRKLELGSVVLTVFPQAPNDPKEENNNSIGIRVDYGTFSTVLPGDAQTRERRWWAHRVPKLCADATVLKLAHHGSRNGTDARWLDLVRPYVAVASLSKDNDYHHPHPETVDLLARYEIPLLRTDRDGTVTIRSDGLHWQVFTHPESSAEWPVFEPRGENRSRGDRPSKPKSSVGLININKASKTQLRKIPGIGQVLADRIIKGRPYRSVDDLVRVEGIGEKRLTEIRPYVRVR</sequence>
<dbReference type="InterPro" id="IPR003583">
    <property type="entry name" value="Hlx-hairpin-Hlx_DNA-bd_motif"/>
</dbReference>
<evidence type="ECO:0000259" key="2">
    <source>
        <dbReference type="SMART" id="SM00278"/>
    </source>
</evidence>
<dbReference type="GO" id="GO:0003677">
    <property type="term" value="F:DNA binding"/>
    <property type="evidence" value="ECO:0007669"/>
    <property type="project" value="InterPro"/>
</dbReference>
<dbReference type="Gene3D" id="1.10.150.320">
    <property type="entry name" value="Photosystem II 12 kDa extrinsic protein"/>
    <property type="match status" value="1"/>
</dbReference>
<dbReference type="PANTHER" id="PTHR30619">
    <property type="entry name" value="DNA INTERNALIZATION/COMPETENCE PROTEIN COMEC/REC2"/>
    <property type="match status" value="1"/>
</dbReference>
<organism evidence="4">
    <name type="scientific">Singulisphaera sp. Ch08</name>
    <dbReference type="NCBI Taxonomy" id="3120278"/>
    <lineage>
        <taxon>Bacteria</taxon>
        <taxon>Pseudomonadati</taxon>
        <taxon>Planctomycetota</taxon>
        <taxon>Planctomycetia</taxon>
        <taxon>Isosphaerales</taxon>
        <taxon>Isosphaeraceae</taxon>
        <taxon>Singulisphaera</taxon>
    </lineage>
</organism>
<dbReference type="InterPro" id="IPR035681">
    <property type="entry name" value="ComA-like_MBL"/>
</dbReference>